<evidence type="ECO:0000256" key="1">
    <source>
        <dbReference type="SAM" id="Phobius"/>
    </source>
</evidence>
<keyword evidence="3" id="KW-1185">Reference proteome</keyword>
<keyword evidence="1" id="KW-1133">Transmembrane helix</keyword>
<feature type="transmembrane region" description="Helical" evidence="1">
    <location>
        <begin position="60"/>
        <end position="76"/>
    </location>
</feature>
<keyword evidence="1" id="KW-0812">Transmembrane</keyword>
<dbReference type="OrthoDB" id="773031at2"/>
<organism evidence="2 3">
    <name type="scientific">Pedobacter miscanthi</name>
    <dbReference type="NCBI Taxonomy" id="2259170"/>
    <lineage>
        <taxon>Bacteria</taxon>
        <taxon>Pseudomonadati</taxon>
        <taxon>Bacteroidota</taxon>
        <taxon>Sphingobacteriia</taxon>
        <taxon>Sphingobacteriales</taxon>
        <taxon>Sphingobacteriaceae</taxon>
        <taxon>Pedobacter</taxon>
    </lineage>
</organism>
<comment type="caution">
    <text evidence="2">The sequence shown here is derived from an EMBL/GenBank/DDBJ whole genome shotgun (WGS) entry which is preliminary data.</text>
</comment>
<protein>
    <submittedName>
        <fullName evidence="2">Uncharacterized protein</fullName>
    </submittedName>
</protein>
<accession>A0A366KSS0</accession>
<feature type="transmembrane region" description="Helical" evidence="1">
    <location>
        <begin position="32"/>
        <end position="48"/>
    </location>
</feature>
<sequence length="77" mass="8688">MNVVNKIPNIIGVIFAVWFLLTSWIWTYWGALYISYPVGLLSLLILLFSSNQYAKQTIKIILIAGFIVSATALILVR</sequence>
<keyword evidence="1" id="KW-0472">Membrane</keyword>
<dbReference type="Proteomes" id="UP000252081">
    <property type="component" value="Unassembled WGS sequence"/>
</dbReference>
<reference evidence="2 3" key="1">
    <citation type="submission" date="2018-07" db="EMBL/GenBank/DDBJ databases">
        <title>A draft genome of a endophytic bacteria, a new species of Pedobacter.</title>
        <authorList>
            <person name="Zhang Z.D."/>
            <person name="Chen Z.J."/>
        </authorList>
    </citation>
    <scope>NUCLEOTIDE SEQUENCE [LARGE SCALE GENOMIC DNA]</scope>
    <source>
        <strain evidence="2 3">RS10</strain>
    </source>
</reference>
<feature type="transmembrane region" description="Helical" evidence="1">
    <location>
        <begin position="7"/>
        <end position="26"/>
    </location>
</feature>
<evidence type="ECO:0000313" key="3">
    <source>
        <dbReference type="Proteomes" id="UP000252081"/>
    </source>
</evidence>
<name>A0A366KSS0_9SPHI</name>
<dbReference type="EMBL" id="QNQU01000016">
    <property type="protein sequence ID" value="RBQ04570.1"/>
    <property type="molecule type" value="Genomic_DNA"/>
</dbReference>
<gene>
    <name evidence="2" type="ORF">DRW42_18240</name>
</gene>
<evidence type="ECO:0000313" key="2">
    <source>
        <dbReference type="EMBL" id="RBQ04570.1"/>
    </source>
</evidence>
<proteinExistence type="predicted"/>
<dbReference type="RefSeq" id="WP_113950265.1">
    <property type="nucleotide sequence ID" value="NZ_QNQU01000016.1"/>
</dbReference>
<dbReference type="AlphaFoldDB" id="A0A366KSS0"/>